<dbReference type="Proteomes" id="UP000527324">
    <property type="component" value="Unassembled WGS sequence"/>
</dbReference>
<protein>
    <submittedName>
        <fullName evidence="1">Uncharacterized protein</fullName>
    </submittedName>
</protein>
<proteinExistence type="predicted"/>
<organism evidence="1 2">
    <name type="scientific">Brevundimonas aurantiaca</name>
    <dbReference type="NCBI Taxonomy" id="74316"/>
    <lineage>
        <taxon>Bacteria</taxon>
        <taxon>Pseudomonadati</taxon>
        <taxon>Pseudomonadota</taxon>
        <taxon>Alphaproteobacteria</taxon>
        <taxon>Caulobacterales</taxon>
        <taxon>Caulobacteraceae</taxon>
        <taxon>Brevundimonas</taxon>
    </lineage>
</organism>
<accession>A0A7W9F941</accession>
<sequence>MTTKSISRLVRLGAARQLTRANSRGEFDELNPVLKYTIPPTE</sequence>
<reference evidence="1 2" key="1">
    <citation type="submission" date="2020-08" db="EMBL/GenBank/DDBJ databases">
        <title>Genomic Encyclopedia of Type Strains, Phase IV (KMG-IV): sequencing the most valuable type-strain genomes for metagenomic binning, comparative biology and taxonomic classification.</title>
        <authorList>
            <person name="Goeker M."/>
        </authorList>
    </citation>
    <scope>NUCLEOTIDE SEQUENCE [LARGE SCALE GENOMIC DNA]</scope>
    <source>
        <strain evidence="1 2">DSM 4731</strain>
    </source>
</reference>
<dbReference type="AlphaFoldDB" id="A0A7W9F941"/>
<evidence type="ECO:0000313" key="2">
    <source>
        <dbReference type="Proteomes" id="UP000527324"/>
    </source>
</evidence>
<dbReference type="RefSeq" id="WP_257720135.1">
    <property type="nucleotide sequence ID" value="NZ_CAJFZW010000014.1"/>
</dbReference>
<name>A0A7W9F941_9CAUL</name>
<keyword evidence="2" id="KW-1185">Reference proteome</keyword>
<gene>
    <name evidence="1" type="ORF">GGQ93_000275</name>
</gene>
<dbReference type="EMBL" id="JACHOQ010000001">
    <property type="protein sequence ID" value="MBB5738584.1"/>
    <property type="molecule type" value="Genomic_DNA"/>
</dbReference>
<evidence type="ECO:0000313" key="1">
    <source>
        <dbReference type="EMBL" id="MBB5738584.1"/>
    </source>
</evidence>
<comment type="caution">
    <text evidence="1">The sequence shown here is derived from an EMBL/GenBank/DDBJ whole genome shotgun (WGS) entry which is preliminary data.</text>
</comment>